<dbReference type="FunFam" id="2.170.220.10:FF:000001">
    <property type="entry name" value="methionine--tRNA ligase, mitochondrial"/>
    <property type="match status" value="1"/>
</dbReference>
<comment type="function">
    <text evidence="2">Is required not only for elongation of protein synthesis but also for the initiation of all mRNA translation through initiator tRNA(fMet) aminoacylation.</text>
</comment>
<dbReference type="Gene3D" id="3.40.50.620">
    <property type="entry name" value="HUPs"/>
    <property type="match status" value="1"/>
</dbReference>
<evidence type="ECO:0000256" key="3">
    <source>
        <dbReference type="ARBA" id="ARBA00012838"/>
    </source>
</evidence>
<accession>A0A2H0WWY6</accession>
<feature type="domain" description="Methionyl/Valyl/Leucyl/Isoleucyl-tRNA synthetase anticodon-binding" evidence="16">
    <location>
        <begin position="371"/>
        <end position="457"/>
    </location>
</feature>
<evidence type="ECO:0000256" key="11">
    <source>
        <dbReference type="ARBA" id="ARBA00023146"/>
    </source>
</evidence>
<keyword evidence="10 14" id="KW-0648">Protein biosynthesis</keyword>
<dbReference type="AlphaFoldDB" id="A0A2H0WWY6"/>
<evidence type="ECO:0000256" key="13">
    <source>
        <dbReference type="ARBA" id="ARBA00047364"/>
    </source>
</evidence>
<dbReference type="Proteomes" id="UP000229675">
    <property type="component" value="Unassembled WGS sequence"/>
</dbReference>
<evidence type="ECO:0000256" key="6">
    <source>
        <dbReference type="ARBA" id="ARBA00022723"/>
    </source>
</evidence>
<dbReference type="CDD" id="cd00814">
    <property type="entry name" value="MetRS_core"/>
    <property type="match status" value="1"/>
</dbReference>
<dbReference type="GO" id="GO:0004825">
    <property type="term" value="F:methionine-tRNA ligase activity"/>
    <property type="evidence" value="ECO:0007669"/>
    <property type="project" value="UniProtKB-EC"/>
</dbReference>
<keyword evidence="7 14" id="KW-0547">Nucleotide-binding</keyword>
<evidence type="ECO:0000256" key="5">
    <source>
        <dbReference type="ARBA" id="ARBA00022598"/>
    </source>
</evidence>
<evidence type="ECO:0000256" key="7">
    <source>
        <dbReference type="ARBA" id="ARBA00022741"/>
    </source>
</evidence>
<keyword evidence="9 14" id="KW-0067">ATP-binding</keyword>
<dbReference type="GO" id="GO:0005524">
    <property type="term" value="F:ATP binding"/>
    <property type="evidence" value="ECO:0007669"/>
    <property type="project" value="UniProtKB-KW"/>
</dbReference>
<evidence type="ECO:0000256" key="10">
    <source>
        <dbReference type="ARBA" id="ARBA00022917"/>
    </source>
</evidence>
<evidence type="ECO:0000259" key="15">
    <source>
        <dbReference type="Pfam" id="PF01406"/>
    </source>
</evidence>
<evidence type="ECO:0000259" key="17">
    <source>
        <dbReference type="Pfam" id="PF09334"/>
    </source>
</evidence>
<protein>
    <recommendedName>
        <fullName evidence="4">Methionine--tRNA ligase</fullName>
        <ecNumber evidence="3">6.1.1.10</ecNumber>
    </recommendedName>
    <alternativeName>
        <fullName evidence="12">Methionyl-tRNA synthetase</fullName>
    </alternativeName>
</protein>
<evidence type="ECO:0000256" key="2">
    <source>
        <dbReference type="ARBA" id="ARBA00003314"/>
    </source>
</evidence>
<dbReference type="PANTHER" id="PTHR43326">
    <property type="entry name" value="METHIONYL-TRNA SYNTHETASE"/>
    <property type="match status" value="1"/>
</dbReference>
<dbReference type="InterPro" id="IPR033911">
    <property type="entry name" value="MetRS_core"/>
</dbReference>
<dbReference type="GO" id="GO:0006431">
    <property type="term" value="P:methionyl-tRNA aminoacylation"/>
    <property type="evidence" value="ECO:0007669"/>
    <property type="project" value="InterPro"/>
</dbReference>
<dbReference type="InterPro" id="IPR023457">
    <property type="entry name" value="Met-tRNA_synth_2"/>
</dbReference>
<dbReference type="InterPro" id="IPR009080">
    <property type="entry name" value="tRNAsynth_Ia_anticodon-bd"/>
</dbReference>
<dbReference type="InterPro" id="IPR015413">
    <property type="entry name" value="Methionyl/Leucyl_tRNA_Synth"/>
</dbReference>
<dbReference type="EC" id="6.1.1.10" evidence="3"/>
<name>A0A2H0WWY6_9BACT</name>
<keyword evidence="11 14" id="KW-0030">Aminoacyl-tRNA synthetase</keyword>
<dbReference type="EMBL" id="PEZD01000043">
    <property type="protein sequence ID" value="PIS17184.1"/>
    <property type="molecule type" value="Genomic_DNA"/>
</dbReference>
<evidence type="ECO:0000256" key="8">
    <source>
        <dbReference type="ARBA" id="ARBA00022833"/>
    </source>
</evidence>
<dbReference type="Pfam" id="PF09334">
    <property type="entry name" value="tRNA-synt_1g"/>
    <property type="match status" value="1"/>
</dbReference>
<keyword evidence="8" id="KW-0862">Zinc</keyword>
<dbReference type="InterPro" id="IPR013155">
    <property type="entry name" value="M/V/L/I-tRNA-synth_anticd-bd"/>
</dbReference>
<evidence type="ECO:0000256" key="4">
    <source>
        <dbReference type="ARBA" id="ARBA00018753"/>
    </source>
</evidence>
<feature type="domain" description="Methionyl/Leucyl tRNA synthetase" evidence="17">
    <location>
        <begin position="139"/>
        <end position="353"/>
    </location>
</feature>
<dbReference type="Pfam" id="PF08264">
    <property type="entry name" value="Anticodon_1"/>
    <property type="match status" value="1"/>
</dbReference>
<dbReference type="GO" id="GO:0046872">
    <property type="term" value="F:metal ion binding"/>
    <property type="evidence" value="ECO:0007669"/>
    <property type="project" value="UniProtKB-KW"/>
</dbReference>
<dbReference type="InterPro" id="IPR032678">
    <property type="entry name" value="tRNA-synt_1_cat_dom"/>
</dbReference>
<evidence type="ECO:0000256" key="14">
    <source>
        <dbReference type="RuleBase" id="RU363039"/>
    </source>
</evidence>
<evidence type="ECO:0000259" key="16">
    <source>
        <dbReference type="Pfam" id="PF08264"/>
    </source>
</evidence>
<comment type="catalytic activity">
    <reaction evidence="13">
        <text>tRNA(Met) + L-methionine + ATP = L-methionyl-tRNA(Met) + AMP + diphosphate</text>
        <dbReference type="Rhea" id="RHEA:13481"/>
        <dbReference type="Rhea" id="RHEA-COMP:9667"/>
        <dbReference type="Rhea" id="RHEA-COMP:9698"/>
        <dbReference type="ChEBI" id="CHEBI:30616"/>
        <dbReference type="ChEBI" id="CHEBI:33019"/>
        <dbReference type="ChEBI" id="CHEBI:57844"/>
        <dbReference type="ChEBI" id="CHEBI:78442"/>
        <dbReference type="ChEBI" id="CHEBI:78530"/>
        <dbReference type="ChEBI" id="CHEBI:456215"/>
        <dbReference type="EC" id="6.1.1.10"/>
    </reaction>
</comment>
<dbReference type="NCBIfam" id="TIGR00398">
    <property type="entry name" value="metG"/>
    <property type="match status" value="1"/>
</dbReference>
<evidence type="ECO:0000256" key="12">
    <source>
        <dbReference type="ARBA" id="ARBA00030904"/>
    </source>
</evidence>
<gene>
    <name evidence="18" type="ORF">COT59_01995</name>
</gene>
<comment type="similarity">
    <text evidence="14">Belongs to the class-I aminoacyl-tRNA synthetase family.</text>
</comment>
<dbReference type="PRINTS" id="PR01041">
    <property type="entry name" value="TRNASYNTHMET"/>
</dbReference>
<dbReference type="Pfam" id="PF01406">
    <property type="entry name" value="tRNA-synt_1e"/>
    <property type="match status" value="1"/>
</dbReference>
<reference evidence="19" key="1">
    <citation type="submission" date="2017-09" db="EMBL/GenBank/DDBJ databases">
        <title>Depth-based differentiation of microbial function through sediment-hosted aquifers and enrichment of novel symbionts in the deep terrestrial subsurface.</title>
        <authorList>
            <person name="Probst A.J."/>
            <person name="Ladd B."/>
            <person name="Jarett J.K."/>
            <person name="Geller-Mcgrath D.E."/>
            <person name="Sieber C.M.K."/>
            <person name="Emerson J.B."/>
            <person name="Anantharaman K."/>
            <person name="Thomas B.C."/>
            <person name="Malmstrom R."/>
            <person name="Stieglmeier M."/>
            <person name="Klingl A."/>
            <person name="Woyke T."/>
            <person name="Ryan C.M."/>
            <person name="Banfield J.F."/>
        </authorList>
    </citation>
    <scope>NUCLEOTIDE SEQUENCE [LARGE SCALE GENOMIC DNA]</scope>
</reference>
<evidence type="ECO:0000256" key="9">
    <source>
        <dbReference type="ARBA" id="ARBA00022840"/>
    </source>
</evidence>
<keyword evidence="6" id="KW-0479">Metal-binding</keyword>
<dbReference type="Gene3D" id="2.170.220.10">
    <property type="match status" value="1"/>
</dbReference>
<comment type="caution">
    <text evidence="18">The sequence shown here is derived from an EMBL/GenBank/DDBJ whole genome shotgun (WGS) entry which is preliminary data.</text>
</comment>
<evidence type="ECO:0000256" key="1">
    <source>
        <dbReference type="ARBA" id="ARBA00001947"/>
    </source>
</evidence>
<organism evidence="18 19">
    <name type="scientific">Candidatus Nealsonbacteria bacterium CG09_land_8_20_14_0_10_42_14</name>
    <dbReference type="NCBI Taxonomy" id="1974707"/>
    <lineage>
        <taxon>Bacteria</taxon>
        <taxon>Candidatus Nealsoniibacteriota</taxon>
    </lineage>
</organism>
<sequence length="464" mass="53994">MLFVNKYYITTSLPYVNTPGHLGHALEFIQADVLARYHRILGDDVFFLTGTDEHGAKIVRAAEKAGKTPKQFTDDISKKFKELTRVINLSNDDFIRTTDQKKHWPNVQKVWLKLKENNDIYKKRYKGFYCVGCEAFVRKKDLVDGKCPNHQKEPEVLEEENYFFKLSKYSKQVENLIKNDEIKIVPESKKNEILNFIEQGIEDVSCSRSEENLKWGIPVPGDDSQVIYVWFEALINYLFPKKYWPADVHCVGKDIFRFHALWWPAMLLALRKPLPKTILVHGFITSEGQKMSKSLGNVIDPFELVKKYGTDPVRYFLLREIPSTEDGDFTYEKFEARYNADLAKGLGNLIARVITLANKSKSQKSKITSQILKVIDETQKKHKKTLEEFKFNEALAAIWALISWCDKCIEREKLWETKDQKILDNLLFAIKEIAELLKPFLPETSEKILEQIKTKKSKPLFPRL</sequence>
<dbReference type="Gene3D" id="1.10.730.10">
    <property type="entry name" value="Isoleucyl-tRNA Synthetase, Domain 1"/>
    <property type="match status" value="1"/>
</dbReference>
<evidence type="ECO:0000313" key="19">
    <source>
        <dbReference type="Proteomes" id="UP000229675"/>
    </source>
</evidence>
<feature type="domain" description="tRNA synthetases class I catalytic" evidence="15">
    <location>
        <begin position="17"/>
        <end position="123"/>
    </location>
</feature>
<dbReference type="PANTHER" id="PTHR43326:SF1">
    <property type="entry name" value="METHIONINE--TRNA LIGASE, MITOCHONDRIAL"/>
    <property type="match status" value="1"/>
</dbReference>
<evidence type="ECO:0000313" key="18">
    <source>
        <dbReference type="EMBL" id="PIS17184.1"/>
    </source>
</evidence>
<proteinExistence type="inferred from homology"/>
<keyword evidence="5 14" id="KW-0436">Ligase</keyword>
<dbReference type="SUPFAM" id="SSF47323">
    <property type="entry name" value="Anticodon-binding domain of a subclass of class I aminoacyl-tRNA synthetases"/>
    <property type="match status" value="1"/>
</dbReference>
<dbReference type="InterPro" id="IPR014729">
    <property type="entry name" value="Rossmann-like_a/b/a_fold"/>
</dbReference>
<comment type="cofactor">
    <cofactor evidence="1">
        <name>Zn(2+)</name>
        <dbReference type="ChEBI" id="CHEBI:29105"/>
    </cofactor>
</comment>
<dbReference type="SUPFAM" id="SSF52374">
    <property type="entry name" value="Nucleotidylyl transferase"/>
    <property type="match status" value="1"/>
</dbReference>
<dbReference type="InterPro" id="IPR014758">
    <property type="entry name" value="Met-tRNA_synth"/>
</dbReference>